<organism evidence="1 2">
    <name type="scientific">Allacma fusca</name>
    <dbReference type="NCBI Taxonomy" id="39272"/>
    <lineage>
        <taxon>Eukaryota</taxon>
        <taxon>Metazoa</taxon>
        <taxon>Ecdysozoa</taxon>
        <taxon>Arthropoda</taxon>
        <taxon>Hexapoda</taxon>
        <taxon>Collembola</taxon>
        <taxon>Symphypleona</taxon>
        <taxon>Sminthuridae</taxon>
        <taxon>Allacma</taxon>
    </lineage>
</organism>
<sequence>LLEDEIPVLKRGRETEEDVPMVEISDYDQSNDASLLPVVAHTRKAGLDPEVALALDRPDSYESLRNSMESQEVIKRTIVGDIPRRRSPNDKLLLYKLGVNISN</sequence>
<proteinExistence type="predicted"/>
<dbReference type="EMBL" id="CAJVCH010164369">
    <property type="protein sequence ID" value="CAG7728493.1"/>
    <property type="molecule type" value="Genomic_DNA"/>
</dbReference>
<dbReference type="AlphaFoldDB" id="A0A8J2NVX8"/>
<protein>
    <submittedName>
        <fullName evidence="1">Uncharacterized protein</fullName>
    </submittedName>
</protein>
<name>A0A8J2NVX8_9HEXA</name>
<evidence type="ECO:0000313" key="1">
    <source>
        <dbReference type="EMBL" id="CAG7728493.1"/>
    </source>
</evidence>
<comment type="caution">
    <text evidence="1">The sequence shown here is derived from an EMBL/GenBank/DDBJ whole genome shotgun (WGS) entry which is preliminary data.</text>
</comment>
<keyword evidence="2" id="KW-1185">Reference proteome</keyword>
<dbReference type="Proteomes" id="UP000708208">
    <property type="component" value="Unassembled WGS sequence"/>
</dbReference>
<gene>
    <name evidence="1" type="ORF">AFUS01_LOCUS17266</name>
</gene>
<evidence type="ECO:0000313" key="2">
    <source>
        <dbReference type="Proteomes" id="UP000708208"/>
    </source>
</evidence>
<feature type="non-terminal residue" evidence="1">
    <location>
        <position position="1"/>
    </location>
</feature>
<accession>A0A8J2NVX8</accession>
<reference evidence="1" key="1">
    <citation type="submission" date="2021-06" db="EMBL/GenBank/DDBJ databases">
        <authorList>
            <person name="Hodson N. C."/>
            <person name="Mongue J. A."/>
            <person name="Jaron S. K."/>
        </authorList>
    </citation>
    <scope>NUCLEOTIDE SEQUENCE</scope>
</reference>